<dbReference type="Gene3D" id="1.20.120.520">
    <property type="entry name" value="nmb1532 protein domain like"/>
    <property type="match status" value="1"/>
</dbReference>
<protein>
    <submittedName>
        <fullName evidence="2">Pectinesterase</fullName>
    </submittedName>
</protein>
<dbReference type="AlphaFoldDB" id="A0A6A2ZQY8"/>
<dbReference type="CDD" id="cd12108">
    <property type="entry name" value="Hr-like"/>
    <property type="match status" value="1"/>
</dbReference>
<proteinExistence type="predicted"/>
<gene>
    <name evidence="2" type="ORF">F3Y22_tig00110785pilonHSYRG00023</name>
</gene>
<evidence type="ECO:0000259" key="1">
    <source>
        <dbReference type="Pfam" id="PF01814"/>
    </source>
</evidence>
<dbReference type="InterPro" id="IPR012312">
    <property type="entry name" value="Hemerythrin-like"/>
</dbReference>
<reference evidence="2" key="1">
    <citation type="submission" date="2019-09" db="EMBL/GenBank/DDBJ databases">
        <title>Draft genome information of white flower Hibiscus syriacus.</title>
        <authorList>
            <person name="Kim Y.-M."/>
        </authorList>
    </citation>
    <scope>NUCLEOTIDE SEQUENCE [LARGE SCALE GENOMIC DNA]</scope>
    <source>
        <strain evidence="2">YM2019G1</strain>
    </source>
</reference>
<dbReference type="Pfam" id="PF01814">
    <property type="entry name" value="Hemerythrin"/>
    <property type="match status" value="1"/>
</dbReference>
<evidence type="ECO:0000313" key="2">
    <source>
        <dbReference type="EMBL" id="KAE8694213.1"/>
    </source>
</evidence>
<keyword evidence="3" id="KW-1185">Reference proteome</keyword>
<feature type="domain" description="Hemerythrin-like" evidence="1">
    <location>
        <begin position="44"/>
        <end position="166"/>
    </location>
</feature>
<dbReference type="EMBL" id="VEPZ02001111">
    <property type="protein sequence ID" value="KAE8694213.1"/>
    <property type="molecule type" value="Genomic_DNA"/>
</dbReference>
<organism evidence="2 3">
    <name type="scientific">Hibiscus syriacus</name>
    <name type="common">Rose of Sharon</name>
    <dbReference type="NCBI Taxonomy" id="106335"/>
    <lineage>
        <taxon>Eukaryota</taxon>
        <taxon>Viridiplantae</taxon>
        <taxon>Streptophyta</taxon>
        <taxon>Embryophyta</taxon>
        <taxon>Tracheophyta</taxon>
        <taxon>Spermatophyta</taxon>
        <taxon>Magnoliopsida</taxon>
        <taxon>eudicotyledons</taxon>
        <taxon>Gunneridae</taxon>
        <taxon>Pentapetalae</taxon>
        <taxon>rosids</taxon>
        <taxon>malvids</taxon>
        <taxon>Malvales</taxon>
        <taxon>Malvaceae</taxon>
        <taxon>Malvoideae</taxon>
        <taxon>Hibiscus</taxon>
    </lineage>
</organism>
<name>A0A6A2ZQY8_HIBSY</name>
<dbReference type="Proteomes" id="UP000436088">
    <property type="component" value="Unassembled WGS sequence"/>
</dbReference>
<sequence>MAIPLPELQRREEAVVVSTSTMKPSTPFGGFSEESEEKSPIMIFLLFHKAVRNELDALHQLALAFATGNSVDIQSLFKRYGFFRSIYKQHSVAEDEVIFPALDMRVKNVAKTYSLEHKGESNLFDHLFELLNSYMEDDESFPKELASRTGAIRTSISQHMAKEEEQV</sequence>
<accession>A0A6A2ZQY8</accession>
<comment type="caution">
    <text evidence="2">The sequence shown here is derived from an EMBL/GenBank/DDBJ whole genome shotgun (WGS) entry which is preliminary data.</text>
</comment>
<evidence type="ECO:0000313" key="3">
    <source>
        <dbReference type="Proteomes" id="UP000436088"/>
    </source>
</evidence>